<evidence type="ECO:0000256" key="8">
    <source>
        <dbReference type="SAM" id="MobiDB-lite"/>
    </source>
</evidence>
<dbReference type="Pfam" id="PF00076">
    <property type="entry name" value="RRM_1"/>
    <property type="match status" value="2"/>
</dbReference>
<feature type="compositionally biased region" description="Pro residues" evidence="8">
    <location>
        <begin position="93"/>
        <end position="104"/>
    </location>
</feature>
<protein>
    <recommendedName>
        <fullName evidence="13">RNA binding protein</fullName>
    </recommendedName>
</protein>
<dbReference type="Gene3D" id="3.30.70.330">
    <property type="match status" value="2"/>
</dbReference>
<feature type="region of interest" description="Disordered" evidence="8">
    <location>
        <begin position="1"/>
        <end position="308"/>
    </location>
</feature>
<dbReference type="PANTHER" id="PTHR13948:SF3">
    <property type="entry name" value="FI21118P1"/>
    <property type="match status" value="1"/>
</dbReference>
<evidence type="ECO:0000256" key="1">
    <source>
        <dbReference type="ARBA" id="ARBA00004123"/>
    </source>
</evidence>
<feature type="domain" description="RRM" evidence="9">
    <location>
        <begin position="327"/>
        <end position="407"/>
    </location>
</feature>
<dbReference type="SMART" id="SM00360">
    <property type="entry name" value="RRM"/>
    <property type="match status" value="2"/>
</dbReference>
<dbReference type="SUPFAM" id="SSF90209">
    <property type="entry name" value="Ran binding protein zinc finger-like"/>
    <property type="match status" value="1"/>
</dbReference>
<keyword evidence="3 7" id="KW-0863">Zinc-finger</keyword>
<feature type="domain" description="RRM" evidence="9">
    <location>
        <begin position="460"/>
        <end position="540"/>
    </location>
</feature>
<keyword evidence="12" id="KW-1185">Reference proteome</keyword>
<feature type="compositionally biased region" description="Low complexity" evidence="8">
    <location>
        <begin position="82"/>
        <end position="92"/>
    </location>
</feature>
<dbReference type="InterPro" id="IPR041591">
    <property type="entry name" value="OCRE"/>
</dbReference>
<feature type="compositionally biased region" description="Basic and acidic residues" evidence="8">
    <location>
        <begin position="165"/>
        <end position="203"/>
    </location>
</feature>
<keyword evidence="5" id="KW-0539">Nucleus</keyword>
<feature type="compositionally biased region" description="Polar residues" evidence="8">
    <location>
        <begin position="750"/>
        <end position="782"/>
    </location>
</feature>
<accession>A0ABQ5SHB0</accession>
<comment type="caution">
    <text evidence="11">The sequence shown here is derived from an EMBL/GenBank/DDBJ whole genome shotgun (WGS) entry which is preliminary data.</text>
</comment>
<dbReference type="InterPro" id="IPR000504">
    <property type="entry name" value="RRM_dom"/>
</dbReference>
<feature type="non-terminal residue" evidence="11">
    <location>
        <position position="782"/>
    </location>
</feature>
<dbReference type="InterPro" id="IPR035979">
    <property type="entry name" value="RBD_domain_sf"/>
</dbReference>
<proteinExistence type="predicted"/>
<comment type="subcellular location">
    <subcellularLocation>
        <location evidence="1">Nucleus</location>
    </subcellularLocation>
</comment>
<evidence type="ECO:0000256" key="5">
    <source>
        <dbReference type="ARBA" id="ARBA00023242"/>
    </source>
</evidence>
<keyword evidence="6" id="KW-0694">RNA-binding</keyword>
<evidence type="ECO:0000313" key="11">
    <source>
        <dbReference type="EMBL" id="GLI69011.1"/>
    </source>
</evidence>
<dbReference type="PROSITE" id="PS50199">
    <property type="entry name" value="ZF_RANBP2_2"/>
    <property type="match status" value="1"/>
</dbReference>
<dbReference type="SUPFAM" id="SSF54928">
    <property type="entry name" value="RNA-binding domain, RBD"/>
    <property type="match status" value="2"/>
</dbReference>
<dbReference type="Pfam" id="PF17780">
    <property type="entry name" value="OCRE"/>
    <property type="match status" value="1"/>
</dbReference>
<evidence type="ECO:0000256" key="6">
    <source>
        <dbReference type="PROSITE-ProRule" id="PRU00176"/>
    </source>
</evidence>
<dbReference type="PANTHER" id="PTHR13948">
    <property type="entry name" value="RNA-BINDING PROTEIN"/>
    <property type="match status" value="1"/>
</dbReference>
<evidence type="ECO:0000259" key="10">
    <source>
        <dbReference type="PROSITE" id="PS50199"/>
    </source>
</evidence>
<dbReference type="InterPro" id="IPR001876">
    <property type="entry name" value="Znf_RanBP2"/>
</dbReference>
<name>A0ABQ5SHB0_9CHLO</name>
<dbReference type="InterPro" id="IPR035623">
    <property type="entry name" value="SUA-like_OCRE"/>
</dbReference>
<feature type="region of interest" description="Disordered" evidence="8">
    <location>
        <begin position="582"/>
        <end position="607"/>
    </location>
</feature>
<evidence type="ECO:0000313" key="12">
    <source>
        <dbReference type="Proteomes" id="UP001165090"/>
    </source>
</evidence>
<dbReference type="Proteomes" id="UP001165090">
    <property type="component" value="Unassembled WGS sequence"/>
</dbReference>
<dbReference type="CDD" id="cd00590">
    <property type="entry name" value="RRM_SF"/>
    <property type="match status" value="1"/>
</dbReference>
<dbReference type="EMBL" id="BSDZ01000080">
    <property type="protein sequence ID" value="GLI69011.1"/>
    <property type="molecule type" value="Genomic_DNA"/>
</dbReference>
<dbReference type="PROSITE" id="PS01358">
    <property type="entry name" value="ZF_RANBP2_1"/>
    <property type="match status" value="1"/>
</dbReference>
<keyword evidence="2" id="KW-0479">Metal-binding</keyword>
<dbReference type="SMART" id="SM00547">
    <property type="entry name" value="ZnF_RBZ"/>
    <property type="match status" value="1"/>
</dbReference>
<feature type="compositionally biased region" description="Basic and acidic residues" evidence="8">
    <location>
        <begin position="122"/>
        <end position="158"/>
    </location>
</feature>
<evidence type="ECO:0000256" key="3">
    <source>
        <dbReference type="ARBA" id="ARBA00022771"/>
    </source>
</evidence>
<dbReference type="CDD" id="cd16166">
    <property type="entry name" value="OCRE_SUA_like"/>
    <property type="match status" value="1"/>
</dbReference>
<dbReference type="PROSITE" id="PS50102">
    <property type="entry name" value="RRM"/>
    <property type="match status" value="2"/>
</dbReference>
<keyword evidence="4" id="KW-0862">Zinc</keyword>
<feature type="region of interest" description="Disordered" evidence="8">
    <location>
        <begin position="743"/>
        <end position="782"/>
    </location>
</feature>
<feature type="compositionally biased region" description="Low complexity" evidence="8">
    <location>
        <begin position="105"/>
        <end position="114"/>
    </location>
</feature>
<sequence length="782" mass="86452">MAAPEEQSYGWNHTGSSQGGPDAEHFGELQEATAATPGPAPLSNYQSPQPHGHHCRLGLNVMSYPPPDLLPAPGQVGSVPAQQVPQYQQTQHLPPPDYPPPPQLQVPYQPQQQHAAEGPVEADGRTCRRSLSRDRYQDSFRDRDRRDRDRDRDRDYSSRHGSSSLERDSGRERDSRRQEHDPKDRDREYDRARDRDRRGDGHRTGRSSHRSRSSERRQRSRSRSHSRYENERDRYERDRTGYDRSRGCDDERRERDRSRDDRDRDRREERDRYDRRYSREDDDGYGRRRYSSRMDDVDGSADGRRSLSADADDAFDTWRSRRGQPSKIVHVRNIPEDRDASELRQLLDSFPGLVSVKLVRSRTSGASRGNAFVEFASESDAAVLMETKARHGLQLGGNTLWLEYAHCMPAIPPPATNTLDWICDMCNAVNFARRIECHKCSTARPSNPQRAAVEAHAPSPILKVSNLELHITDDDLRSLFLAHVSVKDVRLVLDKYTGLPRGLAFVEMFSVGEATRALGLLHGAVLPRSSQPLRLCYARDKFGGTGAGPTGTAAGAEALEAAQAMSMYSNWEPKAFDARALDGAEDVQEEQPSSSREQQMQGQGQTPAGFVYDQASGYWFDAASGYYYDANTGLYYHRSTNQWYSYNHSTGEYAAVGGGNGNGDGEGSGANAGYQAGSTTIATGPSSASTAAHVATRQHQVLTSAPKPAGGGSGTTKRAGAVIGAAPVLNAQGLLAAAALAEERSKMAQKASQQLSTKQHGKQQPGSKATTQQQQARPQVAG</sequence>
<dbReference type="InterPro" id="IPR036443">
    <property type="entry name" value="Znf_RanBP2_sf"/>
</dbReference>
<evidence type="ECO:0000259" key="9">
    <source>
        <dbReference type="PROSITE" id="PS50102"/>
    </source>
</evidence>
<evidence type="ECO:0000256" key="7">
    <source>
        <dbReference type="PROSITE-ProRule" id="PRU00322"/>
    </source>
</evidence>
<feature type="compositionally biased region" description="Low complexity" evidence="8">
    <location>
        <begin position="590"/>
        <end position="601"/>
    </location>
</feature>
<evidence type="ECO:0000256" key="2">
    <source>
        <dbReference type="ARBA" id="ARBA00022723"/>
    </source>
</evidence>
<feature type="compositionally biased region" description="Basic and acidic residues" evidence="8">
    <location>
        <begin position="292"/>
        <end position="307"/>
    </location>
</feature>
<organism evidence="11 12">
    <name type="scientific">Volvox africanus</name>
    <dbReference type="NCBI Taxonomy" id="51714"/>
    <lineage>
        <taxon>Eukaryota</taxon>
        <taxon>Viridiplantae</taxon>
        <taxon>Chlorophyta</taxon>
        <taxon>core chlorophytes</taxon>
        <taxon>Chlorophyceae</taxon>
        <taxon>CS clade</taxon>
        <taxon>Chlamydomonadales</taxon>
        <taxon>Volvocaceae</taxon>
        <taxon>Volvox</taxon>
    </lineage>
</organism>
<gene>
    <name evidence="11" type="ORF">VaNZ11_013549</name>
</gene>
<dbReference type="Gene3D" id="4.10.1060.10">
    <property type="entry name" value="Zinc finger, RanBP2-type"/>
    <property type="match status" value="1"/>
</dbReference>
<dbReference type="InterPro" id="IPR012677">
    <property type="entry name" value="Nucleotide-bd_a/b_plait_sf"/>
</dbReference>
<feature type="domain" description="RanBP2-type" evidence="10">
    <location>
        <begin position="415"/>
        <end position="446"/>
    </location>
</feature>
<evidence type="ECO:0008006" key="13">
    <source>
        <dbReference type="Google" id="ProtNLM"/>
    </source>
</evidence>
<reference evidence="11 12" key="1">
    <citation type="journal article" date="2023" name="IScience">
        <title>Expanded male sex-determining region conserved during the evolution of homothallism in the green alga Volvox.</title>
        <authorList>
            <person name="Yamamoto K."/>
            <person name="Matsuzaki R."/>
            <person name="Mahakham W."/>
            <person name="Heman W."/>
            <person name="Sekimoto H."/>
            <person name="Kawachi M."/>
            <person name="Minakuchi Y."/>
            <person name="Toyoda A."/>
            <person name="Nozaki H."/>
        </authorList>
    </citation>
    <scope>NUCLEOTIDE SEQUENCE [LARGE SCALE GENOMIC DNA]</scope>
    <source>
        <strain evidence="11 12">NIES-4468</strain>
    </source>
</reference>
<feature type="compositionally biased region" description="Basic and acidic residues" evidence="8">
    <location>
        <begin position="226"/>
        <end position="279"/>
    </location>
</feature>
<evidence type="ECO:0000256" key="4">
    <source>
        <dbReference type="ARBA" id="ARBA00022833"/>
    </source>
</evidence>